<feature type="domain" description="3'-5' exoribonuclease Rv2179c-like" evidence="1">
    <location>
        <begin position="3"/>
        <end position="186"/>
    </location>
</feature>
<evidence type="ECO:0000259" key="1">
    <source>
        <dbReference type="Pfam" id="PF16473"/>
    </source>
</evidence>
<protein>
    <recommendedName>
        <fullName evidence="1">3'-5' exoribonuclease Rv2179c-like domain-containing protein</fullName>
    </recommendedName>
</protein>
<name>A0A7W7RP81_9ACTN</name>
<accession>A0A7W7RP81</accession>
<dbReference type="InterPro" id="IPR033390">
    <property type="entry name" value="Rv2179c-like"/>
</dbReference>
<organism evidence="2 3">
    <name type="scientific">Lipingzhangella halophila</name>
    <dbReference type="NCBI Taxonomy" id="1783352"/>
    <lineage>
        <taxon>Bacteria</taxon>
        <taxon>Bacillati</taxon>
        <taxon>Actinomycetota</taxon>
        <taxon>Actinomycetes</taxon>
        <taxon>Streptosporangiales</taxon>
        <taxon>Nocardiopsidaceae</taxon>
        <taxon>Lipingzhangella</taxon>
    </lineage>
</organism>
<dbReference type="EMBL" id="JACHJT010000003">
    <property type="protein sequence ID" value="MBB4935672.1"/>
    <property type="molecule type" value="Genomic_DNA"/>
</dbReference>
<gene>
    <name evidence="2" type="ORF">F4561_006581</name>
</gene>
<reference evidence="2 3" key="1">
    <citation type="submission" date="2020-08" db="EMBL/GenBank/DDBJ databases">
        <title>Sequencing the genomes of 1000 actinobacteria strains.</title>
        <authorList>
            <person name="Klenk H.-P."/>
        </authorList>
    </citation>
    <scope>NUCLEOTIDE SEQUENCE [LARGE SCALE GENOMIC DNA]</scope>
    <source>
        <strain evidence="2 3">DSM 102030</strain>
    </source>
</reference>
<evidence type="ECO:0000313" key="3">
    <source>
        <dbReference type="Proteomes" id="UP000523007"/>
    </source>
</evidence>
<dbReference type="GO" id="GO:0003676">
    <property type="term" value="F:nucleic acid binding"/>
    <property type="evidence" value="ECO:0007669"/>
    <property type="project" value="InterPro"/>
</dbReference>
<sequence>MIYAYDTEFLEDGHTIDLISIGIVAENGREYYAVNADADWDRIRKHEWLMRNVVPHLPITGRKWLDDYLKHPPRQYQSPADNPVGPDLHDTRVKPKWVIANEIREFLLGSDPEQVPHVELWADYGAYDHVALAQLYGRMIDLPEGMPMFTRDLQQELAHRPDAAVPDQRDGVHDALADARHVMDCLRHLGAAGGAA</sequence>
<dbReference type="Pfam" id="PF16473">
    <property type="entry name" value="Rv2179c-like"/>
    <property type="match status" value="1"/>
</dbReference>
<dbReference type="InterPro" id="IPR036397">
    <property type="entry name" value="RNaseH_sf"/>
</dbReference>
<keyword evidence="3" id="KW-1185">Reference proteome</keyword>
<dbReference type="Proteomes" id="UP000523007">
    <property type="component" value="Unassembled WGS sequence"/>
</dbReference>
<dbReference type="RefSeq" id="WP_184585441.1">
    <property type="nucleotide sequence ID" value="NZ_JACHJT010000003.1"/>
</dbReference>
<dbReference type="AlphaFoldDB" id="A0A7W7RP81"/>
<dbReference type="Gene3D" id="3.30.420.10">
    <property type="entry name" value="Ribonuclease H-like superfamily/Ribonuclease H"/>
    <property type="match status" value="1"/>
</dbReference>
<proteinExistence type="predicted"/>
<evidence type="ECO:0000313" key="2">
    <source>
        <dbReference type="EMBL" id="MBB4935672.1"/>
    </source>
</evidence>
<comment type="caution">
    <text evidence="2">The sequence shown here is derived from an EMBL/GenBank/DDBJ whole genome shotgun (WGS) entry which is preliminary data.</text>
</comment>